<accession>A0A191UJ38</accession>
<comment type="function">
    <text evidence="18">Core subunit of the mitochondrial membrane respiratory chain NADH dehydrogenase (Complex I) which catalyzes electron transfer from NADH through the respiratory chain, using ubiquinone as an electron acceptor. Essential for the catalytic activity and assembly of complex I.</text>
</comment>
<dbReference type="EMBL" id="KX132085">
    <property type="protein sequence ID" value="ANJ01483.1"/>
    <property type="molecule type" value="Genomic_DNA"/>
</dbReference>
<dbReference type="PANTHER" id="PTHR46552">
    <property type="entry name" value="NADH-UBIQUINONE OXIDOREDUCTASE CHAIN 2"/>
    <property type="match status" value="1"/>
</dbReference>
<feature type="domain" description="NADH:quinone oxidoreductase/Mrp antiporter transmembrane" evidence="19">
    <location>
        <begin position="22"/>
        <end position="283"/>
    </location>
</feature>
<dbReference type="AlphaFoldDB" id="A0A191UJ38"/>
<evidence type="ECO:0000256" key="12">
    <source>
        <dbReference type="ARBA" id="ARBA00022989"/>
    </source>
</evidence>
<organism evidence="20">
    <name type="scientific">Calvia championorum</name>
    <dbReference type="NCBI Taxonomy" id="1856879"/>
    <lineage>
        <taxon>Eukaryota</taxon>
        <taxon>Metazoa</taxon>
        <taxon>Ecdysozoa</taxon>
        <taxon>Arthropoda</taxon>
        <taxon>Hexapoda</taxon>
        <taxon>Insecta</taxon>
        <taxon>Pterygota</taxon>
        <taxon>Neoptera</taxon>
        <taxon>Endopterygota</taxon>
        <taxon>Coleoptera</taxon>
        <taxon>Polyphaga</taxon>
        <taxon>Cucujiformia</taxon>
        <taxon>Coccinelloidea</taxon>
        <taxon>Coccinellidae</taxon>
        <taxon>Coccinellinae</taxon>
        <taxon>Coccinellini</taxon>
        <taxon>Calvia</taxon>
    </lineage>
</organism>
<keyword evidence="14 18" id="KW-0830">Ubiquinone</keyword>
<evidence type="ECO:0000256" key="14">
    <source>
        <dbReference type="ARBA" id="ARBA00023075"/>
    </source>
</evidence>
<keyword evidence="13 18" id="KW-0520">NAD</keyword>
<evidence type="ECO:0000256" key="13">
    <source>
        <dbReference type="ARBA" id="ARBA00023027"/>
    </source>
</evidence>
<dbReference type="PANTHER" id="PTHR46552:SF1">
    <property type="entry name" value="NADH-UBIQUINONE OXIDOREDUCTASE CHAIN 2"/>
    <property type="match status" value="1"/>
</dbReference>
<evidence type="ECO:0000256" key="15">
    <source>
        <dbReference type="ARBA" id="ARBA00023128"/>
    </source>
</evidence>
<keyword evidence="10 18" id="KW-1278">Translocase</keyword>
<evidence type="ECO:0000256" key="3">
    <source>
        <dbReference type="ARBA" id="ARBA00007012"/>
    </source>
</evidence>
<keyword evidence="6" id="KW-0813">Transport</keyword>
<feature type="transmembrane region" description="Helical" evidence="18">
    <location>
        <begin position="58"/>
        <end position="80"/>
    </location>
</feature>
<comment type="catalytic activity">
    <reaction evidence="17 18">
        <text>a ubiquinone + NADH + 5 H(+)(in) = a ubiquinol + NAD(+) + 4 H(+)(out)</text>
        <dbReference type="Rhea" id="RHEA:29091"/>
        <dbReference type="Rhea" id="RHEA-COMP:9565"/>
        <dbReference type="Rhea" id="RHEA-COMP:9566"/>
        <dbReference type="ChEBI" id="CHEBI:15378"/>
        <dbReference type="ChEBI" id="CHEBI:16389"/>
        <dbReference type="ChEBI" id="CHEBI:17976"/>
        <dbReference type="ChEBI" id="CHEBI:57540"/>
        <dbReference type="ChEBI" id="CHEBI:57945"/>
        <dbReference type="EC" id="7.1.1.2"/>
    </reaction>
</comment>
<feature type="transmembrane region" description="Helical" evidence="18">
    <location>
        <begin position="172"/>
        <end position="190"/>
    </location>
</feature>
<feature type="transmembrane region" description="Helical" evidence="18">
    <location>
        <begin position="196"/>
        <end position="216"/>
    </location>
</feature>
<dbReference type="GO" id="GO:0008137">
    <property type="term" value="F:NADH dehydrogenase (ubiquinone) activity"/>
    <property type="evidence" value="ECO:0007669"/>
    <property type="project" value="UniProtKB-EC"/>
</dbReference>
<evidence type="ECO:0000256" key="18">
    <source>
        <dbReference type="RuleBase" id="RU003403"/>
    </source>
</evidence>
<evidence type="ECO:0000256" key="17">
    <source>
        <dbReference type="ARBA" id="ARBA00049551"/>
    </source>
</evidence>
<keyword evidence="9 18" id="KW-0999">Mitochondrion inner membrane</keyword>
<reference evidence="20" key="1">
    <citation type="submission" date="2016-04" db="EMBL/GenBank/DDBJ databases">
        <title>Mitochondrial genomes of ladybirds.</title>
        <authorList>
            <person name="Li H.-S."/>
            <person name="Liang X.-Y."/>
            <person name="Pang H."/>
        </authorList>
    </citation>
    <scope>NUCLEOTIDE SEQUENCE</scope>
    <source>
        <strain evidence="20">Cocc9</strain>
    </source>
</reference>
<comment type="subcellular location">
    <subcellularLocation>
        <location evidence="2 18">Mitochondrion inner membrane</location>
        <topology evidence="2 18">Multi-pass membrane protein</topology>
    </subcellularLocation>
</comment>
<keyword evidence="7 18" id="KW-0679">Respiratory chain</keyword>
<evidence type="ECO:0000256" key="2">
    <source>
        <dbReference type="ARBA" id="ARBA00004448"/>
    </source>
</evidence>
<evidence type="ECO:0000313" key="20">
    <source>
        <dbReference type="EMBL" id="ANJ01483.1"/>
    </source>
</evidence>
<comment type="function">
    <text evidence="1">Core subunit of the mitochondrial membrane respiratory chain NADH dehydrogenase (Complex I) that is believed to belong to the minimal assembly required for catalysis. Complex I functions in the transfer of electrons from NADH to the respiratory chain. The immediate electron acceptor for the enzyme is believed to be ubiquinone.</text>
</comment>
<geneLocation type="mitochondrion" evidence="20"/>
<keyword evidence="12 18" id="KW-1133">Transmembrane helix</keyword>
<proteinExistence type="inferred from homology"/>
<sequence>MKLTQMMFILIMALGTLISVSAYSWINIWIGLEMNLMAFIPLINSDNLKQSSEVSMKYFLVQVMASMFILFAFMYSFICLGNLDDLNPVSQFVFNSAIFMKMGAAPFHFWYPGVAEGLSWMNFLILMTWQKIAPMILIMYNFEMNLFFCLIILISMTLSGLKGWNQTSLKKILALSSINHIGWMMAMMFLNQSLWIMYFVVYIFISTNLILVLNKYKINTMSDLMMLYNANKSAKFFFFMNLFSMGGIPPFLGFFPKWMVLKILIENEMYFLAFIMIFLTIFSLYIYTRLILQPMAMKTSEKKNPFKNSSSFFIYLINWVNIIGLLLFTMMFNII</sequence>
<evidence type="ECO:0000256" key="4">
    <source>
        <dbReference type="ARBA" id="ARBA00012944"/>
    </source>
</evidence>
<evidence type="ECO:0000256" key="11">
    <source>
        <dbReference type="ARBA" id="ARBA00022982"/>
    </source>
</evidence>
<keyword evidence="16 18" id="KW-0472">Membrane</keyword>
<dbReference type="Pfam" id="PF00361">
    <property type="entry name" value="Proton_antipo_M"/>
    <property type="match status" value="1"/>
</dbReference>
<evidence type="ECO:0000256" key="7">
    <source>
        <dbReference type="ARBA" id="ARBA00022660"/>
    </source>
</evidence>
<name>A0A191UJ38_9CUCU</name>
<evidence type="ECO:0000256" key="5">
    <source>
        <dbReference type="ARBA" id="ARBA00021008"/>
    </source>
</evidence>
<feature type="transmembrane region" description="Helical" evidence="18">
    <location>
        <begin position="92"/>
        <end position="112"/>
    </location>
</feature>
<protein>
    <recommendedName>
        <fullName evidence="5 18">NADH-ubiquinone oxidoreductase chain 2</fullName>
        <ecNumber evidence="4 18">7.1.1.2</ecNumber>
    </recommendedName>
</protein>
<keyword evidence="11 18" id="KW-0249">Electron transport</keyword>
<dbReference type="EC" id="7.1.1.2" evidence="4 18"/>
<evidence type="ECO:0000259" key="19">
    <source>
        <dbReference type="Pfam" id="PF00361"/>
    </source>
</evidence>
<dbReference type="InterPro" id="IPR001750">
    <property type="entry name" value="ND/Mrp_TM"/>
</dbReference>
<feature type="transmembrane region" description="Helical" evidence="18">
    <location>
        <begin position="236"/>
        <end position="258"/>
    </location>
</feature>
<dbReference type="GO" id="GO:0006120">
    <property type="term" value="P:mitochondrial electron transport, NADH to ubiquinone"/>
    <property type="evidence" value="ECO:0007669"/>
    <property type="project" value="InterPro"/>
</dbReference>
<evidence type="ECO:0000256" key="1">
    <source>
        <dbReference type="ARBA" id="ARBA00003257"/>
    </source>
</evidence>
<keyword evidence="8 18" id="KW-0812">Transmembrane</keyword>
<dbReference type="GO" id="GO:0005743">
    <property type="term" value="C:mitochondrial inner membrane"/>
    <property type="evidence" value="ECO:0007669"/>
    <property type="project" value="UniProtKB-SubCell"/>
</dbReference>
<evidence type="ECO:0000256" key="6">
    <source>
        <dbReference type="ARBA" id="ARBA00022448"/>
    </source>
</evidence>
<keyword evidence="15 18" id="KW-0496">Mitochondrion</keyword>
<feature type="transmembrane region" description="Helical" evidence="18">
    <location>
        <begin position="270"/>
        <end position="292"/>
    </location>
</feature>
<evidence type="ECO:0000256" key="8">
    <source>
        <dbReference type="ARBA" id="ARBA00022692"/>
    </source>
</evidence>
<comment type="similarity">
    <text evidence="3 18">Belongs to the complex I subunit 2 family.</text>
</comment>
<evidence type="ECO:0000256" key="10">
    <source>
        <dbReference type="ARBA" id="ARBA00022967"/>
    </source>
</evidence>
<evidence type="ECO:0000256" key="16">
    <source>
        <dbReference type="ARBA" id="ARBA00023136"/>
    </source>
</evidence>
<evidence type="ECO:0000256" key="9">
    <source>
        <dbReference type="ARBA" id="ARBA00022792"/>
    </source>
</evidence>
<dbReference type="InterPro" id="IPR003917">
    <property type="entry name" value="NADH_UbQ_OxRdtase_chain2"/>
</dbReference>
<feature type="transmembrane region" description="Helical" evidence="18">
    <location>
        <begin position="132"/>
        <end position="160"/>
    </location>
</feature>
<feature type="transmembrane region" description="Helical" evidence="18">
    <location>
        <begin position="312"/>
        <end position="334"/>
    </location>
</feature>
<gene>
    <name evidence="20" type="primary">nad2</name>
</gene>
<dbReference type="PRINTS" id="PR01436">
    <property type="entry name" value="NADHDHGNASE2"/>
</dbReference>
<dbReference type="InterPro" id="IPR050175">
    <property type="entry name" value="Complex_I_Subunit_2"/>
</dbReference>